<dbReference type="Proteomes" id="UP001212997">
    <property type="component" value="Unassembled WGS sequence"/>
</dbReference>
<dbReference type="InterPro" id="IPR011009">
    <property type="entry name" value="Kinase-like_dom_sf"/>
</dbReference>
<dbReference type="Pfam" id="PF00069">
    <property type="entry name" value="Pkinase"/>
    <property type="match status" value="1"/>
</dbReference>
<dbReference type="EMBL" id="JANAWD010000247">
    <property type="protein sequence ID" value="KAJ3482990.1"/>
    <property type="molecule type" value="Genomic_DNA"/>
</dbReference>
<dbReference type="PROSITE" id="PS50011">
    <property type="entry name" value="PROTEIN_KINASE_DOM"/>
    <property type="match status" value="1"/>
</dbReference>
<feature type="domain" description="Protein kinase" evidence="1">
    <location>
        <begin position="86"/>
        <end position="336"/>
    </location>
</feature>
<dbReference type="AlphaFoldDB" id="A0AAD5V319"/>
<protein>
    <recommendedName>
        <fullName evidence="1">Protein kinase domain-containing protein</fullName>
    </recommendedName>
</protein>
<keyword evidence="3" id="KW-1185">Reference proteome</keyword>
<reference evidence="2" key="1">
    <citation type="submission" date="2022-07" db="EMBL/GenBank/DDBJ databases">
        <title>Genome Sequence of Physisporinus lineatus.</title>
        <authorList>
            <person name="Buettner E."/>
        </authorList>
    </citation>
    <scope>NUCLEOTIDE SEQUENCE</scope>
    <source>
        <strain evidence="2">VT162</strain>
    </source>
</reference>
<proteinExistence type="predicted"/>
<name>A0AAD5V319_9APHY</name>
<dbReference type="GO" id="GO:0004672">
    <property type="term" value="F:protein kinase activity"/>
    <property type="evidence" value="ECO:0007669"/>
    <property type="project" value="InterPro"/>
</dbReference>
<dbReference type="Gene3D" id="3.30.200.20">
    <property type="entry name" value="Phosphorylase Kinase, domain 1"/>
    <property type="match status" value="1"/>
</dbReference>
<dbReference type="SUPFAM" id="SSF56112">
    <property type="entry name" value="Protein kinase-like (PK-like)"/>
    <property type="match status" value="1"/>
</dbReference>
<evidence type="ECO:0000259" key="1">
    <source>
        <dbReference type="PROSITE" id="PS50011"/>
    </source>
</evidence>
<accession>A0AAD5V319</accession>
<dbReference type="InterPro" id="IPR000719">
    <property type="entry name" value="Prot_kinase_dom"/>
</dbReference>
<comment type="caution">
    <text evidence="2">The sequence shown here is derived from an EMBL/GenBank/DDBJ whole genome shotgun (WGS) entry which is preliminary data.</text>
</comment>
<evidence type="ECO:0000313" key="3">
    <source>
        <dbReference type="Proteomes" id="UP001212997"/>
    </source>
</evidence>
<dbReference type="Gene3D" id="1.10.510.10">
    <property type="entry name" value="Transferase(Phosphotransferase) domain 1"/>
    <property type="match status" value="1"/>
</dbReference>
<gene>
    <name evidence="2" type="ORF">NLI96_g6606</name>
</gene>
<dbReference type="GO" id="GO:0005524">
    <property type="term" value="F:ATP binding"/>
    <property type="evidence" value="ECO:0007669"/>
    <property type="project" value="InterPro"/>
</dbReference>
<organism evidence="2 3">
    <name type="scientific">Meripilus lineatus</name>
    <dbReference type="NCBI Taxonomy" id="2056292"/>
    <lineage>
        <taxon>Eukaryota</taxon>
        <taxon>Fungi</taxon>
        <taxon>Dikarya</taxon>
        <taxon>Basidiomycota</taxon>
        <taxon>Agaricomycotina</taxon>
        <taxon>Agaricomycetes</taxon>
        <taxon>Polyporales</taxon>
        <taxon>Meripilaceae</taxon>
        <taxon>Meripilus</taxon>
    </lineage>
</organism>
<evidence type="ECO:0000313" key="2">
    <source>
        <dbReference type="EMBL" id="KAJ3482990.1"/>
    </source>
</evidence>
<sequence>MESLKQNLKQYPYCDPFSTHIPSREVFPTEASVSAAAALDPEGPVLSILNPFHTHVFRRGTSKLTPLDDSEQPQPLPEISFEDGNMTFIEKIYPSGRSAAYLVEFESTRYFLKVFRDRDLDEEEDPEVEFEVNPEDKGRSMLRFRKEKAAYEALIHSGACDRGVVPKCHGWFTLTREHVLECGRLTQDNHEDPEYEIKEANSRLMEEHGTDAWQYLKHSILDDRRKPKGLLLEYLPHAKVLSQSEENLTVTQIADIAKKALEGLHIVHKSHVLHGTAREENLLVLQDGSIKWVDFGAAKCRTEKFWKYRPTRSRMLHELARGWNMFFVLLEVRQIF</sequence>